<dbReference type="Gene3D" id="3.40.50.300">
    <property type="entry name" value="P-loop containing nucleotide triphosphate hydrolases"/>
    <property type="match status" value="1"/>
</dbReference>
<evidence type="ECO:0000256" key="2">
    <source>
        <dbReference type="ARBA" id="ARBA00022741"/>
    </source>
</evidence>
<dbReference type="PANTHER" id="PTHR42939">
    <property type="entry name" value="ABC TRANSPORTER ATP-BINDING PROTEIN ALBC-RELATED"/>
    <property type="match status" value="1"/>
</dbReference>
<keyword evidence="1" id="KW-0813">Transport</keyword>
<evidence type="ECO:0000256" key="1">
    <source>
        <dbReference type="ARBA" id="ARBA00022448"/>
    </source>
</evidence>
<evidence type="ECO:0000259" key="4">
    <source>
        <dbReference type="PROSITE" id="PS50893"/>
    </source>
</evidence>
<evidence type="ECO:0000256" key="3">
    <source>
        <dbReference type="ARBA" id="ARBA00022840"/>
    </source>
</evidence>
<feature type="domain" description="ABC transporter" evidence="4">
    <location>
        <begin position="5"/>
        <end position="217"/>
    </location>
</feature>
<organism evidence="5 6">
    <name type="scientific">Thermophilibacter immobilis</name>
    <dbReference type="NCBI Taxonomy" id="2779519"/>
    <lineage>
        <taxon>Bacteria</taxon>
        <taxon>Bacillati</taxon>
        <taxon>Actinomycetota</taxon>
        <taxon>Coriobacteriia</taxon>
        <taxon>Coriobacteriales</taxon>
        <taxon>Atopobiaceae</taxon>
        <taxon>Thermophilibacter</taxon>
    </lineage>
</organism>
<evidence type="ECO:0000313" key="5">
    <source>
        <dbReference type="EMBL" id="QOY59967.1"/>
    </source>
</evidence>
<accession>A0A7S7M738</accession>
<dbReference type="InterPro" id="IPR003593">
    <property type="entry name" value="AAA+_ATPase"/>
</dbReference>
<dbReference type="GO" id="GO:0005524">
    <property type="term" value="F:ATP binding"/>
    <property type="evidence" value="ECO:0007669"/>
    <property type="project" value="UniProtKB-KW"/>
</dbReference>
<dbReference type="PANTHER" id="PTHR42939:SF1">
    <property type="entry name" value="ABC TRANSPORTER ATP-BINDING PROTEIN ALBC-RELATED"/>
    <property type="match status" value="1"/>
</dbReference>
<gene>
    <name evidence="5" type="ORF">INP52_05860</name>
</gene>
<keyword evidence="6" id="KW-1185">Reference proteome</keyword>
<dbReference type="RefSeq" id="WP_194369922.1">
    <property type="nucleotide sequence ID" value="NZ_CP063767.1"/>
</dbReference>
<dbReference type="Pfam" id="PF00005">
    <property type="entry name" value="ABC_tran"/>
    <property type="match status" value="1"/>
</dbReference>
<reference evidence="5 6" key="1">
    <citation type="submission" date="2020-10" db="EMBL/GenBank/DDBJ databases">
        <title>Olsenella immobilis sp.nov., isolated from the mud in a fermentation cellar used for the production of Chinese strong-flavoured liquor.</title>
        <authorList>
            <person name="Lu L."/>
        </authorList>
    </citation>
    <scope>NUCLEOTIDE SEQUENCE [LARGE SCALE GENOMIC DNA]</scope>
    <source>
        <strain evidence="5 6">LZLJ-2</strain>
    </source>
</reference>
<dbReference type="SUPFAM" id="SSF52540">
    <property type="entry name" value="P-loop containing nucleoside triphosphate hydrolases"/>
    <property type="match status" value="1"/>
</dbReference>
<dbReference type="AlphaFoldDB" id="A0A7S7M738"/>
<proteinExistence type="predicted"/>
<dbReference type="InterPro" id="IPR027417">
    <property type="entry name" value="P-loop_NTPase"/>
</dbReference>
<dbReference type="Proteomes" id="UP000593735">
    <property type="component" value="Chromosome"/>
</dbReference>
<dbReference type="InterPro" id="IPR051782">
    <property type="entry name" value="ABC_Transporter_VariousFunc"/>
</dbReference>
<dbReference type="EMBL" id="CP063767">
    <property type="protein sequence ID" value="QOY59967.1"/>
    <property type="molecule type" value="Genomic_DNA"/>
</dbReference>
<dbReference type="KEGG" id="tio:INP52_05860"/>
<dbReference type="GO" id="GO:0016887">
    <property type="term" value="F:ATP hydrolysis activity"/>
    <property type="evidence" value="ECO:0007669"/>
    <property type="project" value="InterPro"/>
</dbReference>
<dbReference type="InterPro" id="IPR003439">
    <property type="entry name" value="ABC_transporter-like_ATP-bd"/>
</dbReference>
<protein>
    <submittedName>
        <fullName evidence="5">ABC transporter ATP-binding protein</fullName>
    </submittedName>
</protein>
<evidence type="ECO:0000313" key="6">
    <source>
        <dbReference type="Proteomes" id="UP000593735"/>
    </source>
</evidence>
<keyword evidence="2" id="KW-0547">Nucleotide-binding</keyword>
<dbReference type="CDD" id="cd03230">
    <property type="entry name" value="ABC_DR_subfamily_A"/>
    <property type="match status" value="1"/>
</dbReference>
<sequence length="217" mass="22769">MTAALEARGLGFSYGDEPVWEDVSLSLEAGQVAFLVGPNGAGKSTLLRCLAGWLAPSAGAVLLDGNPFGGRRRLAPRELVYVPDVPAFYDDLTAAEHISFVLAANDARDLGPRAEELMGSLGLAGHEQALPSSYSRGMREKLACVLALMLSPRVVLLDEPHGPLDPEAARALSGELSCAARAGAAILLSCHHDVPALEPDLVVRLEGGRLAREGVRA</sequence>
<dbReference type="SMART" id="SM00382">
    <property type="entry name" value="AAA"/>
    <property type="match status" value="1"/>
</dbReference>
<keyword evidence="3 5" id="KW-0067">ATP-binding</keyword>
<name>A0A7S7M738_9ACTN</name>
<dbReference type="PROSITE" id="PS50893">
    <property type="entry name" value="ABC_TRANSPORTER_2"/>
    <property type="match status" value="1"/>
</dbReference>